<keyword evidence="3" id="KW-1185">Reference proteome</keyword>
<protein>
    <submittedName>
        <fullName evidence="2">Fatty acid synthesis plsX protein</fullName>
    </submittedName>
</protein>
<evidence type="ECO:0000313" key="2">
    <source>
        <dbReference type="EMBL" id="ADL12590.1"/>
    </source>
</evidence>
<dbReference type="InterPro" id="IPR012116">
    <property type="entry name" value="Gly_reductase_pC_asu"/>
</dbReference>
<dbReference type="AlphaFoldDB" id="D9QPZ9"/>
<dbReference type="Pfam" id="PF02504">
    <property type="entry name" value="FA_synthesis"/>
    <property type="match status" value="1"/>
</dbReference>
<dbReference type="RefSeq" id="WP_013278036.1">
    <property type="nucleotide sequence ID" value="NC_014378.1"/>
</dbReference>
<dbReference type="eggNOG" id="COG0416">
    <property type="taxonomic scope" value="Bacteria"/>
</dbReference>
<dbReference type="InterPro" id="IPR003664">
    <property type="entry name" value="FA_synthesis"/>
</dbReference>
<dbReference type="GO" id="GO:0006633">
    <property type="term" value="P:fatty acid biosynthetic process"/>
    <property type="evidence" value="ECO:0007669"/>
    <property type="project" value="InterPro"/>
</dbReference>
<gene>
    <name evidence="2" type="ordered locus">Acear_1064</name>
</gene>
<dbReference type="KEGG" id="aar:Acear_1064"/>
<dbReference type="NCBIfam" id="NF040747">
    <property type="entry name" value="reduct_C_alpha"/>
    <property type="match status" value="1"/>
</dbReference>
<proteinExistence type="predicted"/>
<feature type="active site" evidence="1">
    <location>
        <position position="360"/>
    </location>
</feature>
<dbReference type="Gene3D" id="3.40.718.10">
    <property type="entry name" value="Isopropylmalate Dehydrogenase"/>
    <property type="match status" value="1"/>
</dbReference>
<dbReference type="PIRSF" id="PIRSF036593">
    <property type="entry name" value="GrdD"/>
    <property type="match status" value="1"/>
</dbReference>
<dbReference type="SUPFAM" id="SSF53659">
    <property type="entry name" value="Isocitrate/Isopropylmalate dehydrogenase-like"/>
    <property type="match status" value="1"/>
</dbReference>
<accession>D9QPZ9</accession>
<dbReference type="STRING" id="574087.Acear_1064"/>
<dbReference type="GO" id="GO:0016747">
    <property type="term" value="F:acyltransferase activity, transferring groups other than amino-acyl groups"/>
    <property type="evidence" value="ECO:0007669"/>
    <property type="project" value="InterPro"/>
</dbReference>
<dbReference type="HOGENOM" id="CLU_711151_0_0_9"/>
<reference evidence="2 3" key="1">
    <citation type="journal article" date="2010" name="Stand. Genomic Sci.">
        <title>Complete genome sequence of Acetohalobium arabaticum type strain (Z-7288).</title>
        <authorList>
            <person name="Sikorski J."/>
            <person name="Lapidus A."/>
            <person name="Chertkov O."/>
            <person name="Lucas S."/>
            <person name="Copeland A."/>
            <person name="Glavina Del Rio T."/>
            <person name="Nolan M."/>
            <person name="Tice H."/>
            <person name="Cheng J.F."/>
            <person name="Han C."/>
            <person name="Brambilla E."/>
            <person name="Pitluck S."/>
            <person name="Liolios K."/>
            <person name="Ivanova N."/>
            <person name="Mavromatis K."/>
            <person name="Mikhailova N."/>
            <person name="Pati A."/>
            <person name="Bruce D."/>
            <person name="Detter C."/>
            <person name="Tapia R."/>
            <person name="Goodwin L."/>
            <person name="Chen A."/>
            <person name="Palaniappan K."/>
            <person name="Land M."/>
            <person name="Hauser L."/>
            <person name="Chang Y.J."/>
            <person name="Jeffries C.D."/>
            <person name="Rohde M."/>
            <person name="Goker M."/>
            <person name="Spring S."/>
            <person name="Woyke T."/>
            <person name="Bristow J."/>
            <person name="Eisen J.A."/>
            <person name="Markowitz V."/>
            <person name="Hugenholtz P."/>
            <person name="Kyrpides N.C."/>
            <person name="Klenk H.P."/>
        </authorList>
    </citation>
    <scope>NUCLEOTIDE SEQUENCE [LARGE SCALE GENOMIC DNA]</scope>
    <source>
        <strain evidence="3">ATCC 49924 / DSM 5501 / Z-7288</strain>
    </source>
</reference>
<evidence type="ECO:0000256" key="1">
    <source>
        <dbReference type="PIRSR" id="PIRSR036593-50"/>
    </source>
</evidence>
<evidence type="ECO:0000313" key="3">
    <source>
        <dbReference type="Proteomes" id="UP000001661"/>
    </source>
</evidence>
<dbReference type="Proteomes" id="UP000001661">
    <property type="component" value="Chromosome"/>
</dbReference>
<name>D9QPZ9_ACEAZ</name>
<organism evidence="2 3">
    <name type="scientific">Acetohalobium arabaticum (strain ATCC 49924 / DSM 5501 / Z-7288)</name>
    <dbReference type="NCBI Taxonomy" id="574087"/>
    <lineage>
        <taxon>Bacteria</taxon>
        <taxon>Bacillati</taxon>
        <taxon>Bacillota</taxon>
        <taxon>Clostridia</taxon>
        <taxon>Halanaerobiales</taxon>
        <taxon>Halobacteroidaceae</taxon>
        <taxon>Acetohalobium</taxon>
    </lineage>
</organism>
<dbReference type="OrthoDB" id="9769886at2"/>
<sequence length="386" mass="40806">MANKEAKKKVANVFNQVADAIETGQFGAKTKVGITTLGSEHGVEEIVKGAEMAHNKHQDLEVKLIGPDVDTELSVIYETDCEETAHDKMEELLQAGKIDACVTNHFNFPIGVSTVGRVVTPGLGREMLLATSTGSSATNRITAMVKNAIYGITAAKALGNENPSVGILNVDGARQVEQALKELKDNGYEINFSETVRADGGCVMRGNDLLQGSADIMVTDTLTGNLLMKVFGAFTTGGSYESLGYGYGPGVGEDYDQIINIISRASGAPVIAGAIRYAADAAQGELTKVAQQEFKAAKDAGLEEIIEDIESSNSAAEEEVSAPPAKTVDEEISGIDILTLDDAKAALWKEGIYAETGMGCTGPVVMVANEDEEEAMEILKENGFIT</sequence>
<dbReference type="EMBL" id="CP002105">
    <property type="protein sequence ID" value="ADL12590.1"/>
    <property type="molecule type" value="Genomic_DNA"/>
</dbReference>